<evidence type="ECO:0000256" key="1">
    <source>
        <dbReference type="HAMAP-Rule" id="MF_02066"/>
    </source>
</evidence>
<keyword evidence="1" id="KW-0732">Signal</keyword>
<sequence length="271" mass="28132" precursor="true">MRLYALAVIAAVTFVPAGLRAQDQQTLADIRQELTVLHVEIQRLKRELSTTGAPGTSLGGNSVLDRVGAIENALQGLTAKTEGLEHRIDRIVADGTNRIGDLEFRLVELEGGDISALGETTTLGGETETALPVGLPPVDTSDELAVGELADFDAAKQALGEGNYQDAAAKFASFDVAYPGSPLAAEAHYNRGKALNGMGDTREAARAYLASFTGNSTGTIAPEALFELGAALGRLGQSSQACVTLAEVKARFPGTAAVLAAEQEMASLSCS</sequence>
<feature type="signal peptide" evidence="1">
    <location>
        <begin position="1"/>
        <end position="21"/>
    </location>
</feature>
<dbReference type="InterPro" id="IPR019734">
    <property type="entry name" value="TPR_rpt"/>
</dbReference>
<accession>A0ABX0W6X7</accession>
<dbReference type="EMBL" id="QHLQ01000009">
    <property type="protein sequence ID" value="NIZ61418.1"/>
    <property type="molecule type" value="Genomic_DNA"/>
</dbReference>
<reference evidence="2 3" key="1">
    <citation type="submission" date="2018-05" db="EMBL/GenBank/DDBJ databases">
        <authorList>
            <person name="Zhang Y.-J."/>
        </authorList>
    </citation>
    <scope>NUCLEOTIDE SEQUENCE [LARGE SCALE GENOMIC DNA]</scope>
    <source>
        <strain evidence="2 3">CY04</strain>
    </source>
</reference>
<comment type="function">
    <text evidence="1">Mediates coordination of peptidoglycan synthesis and outer membrane constriction during cell division.</text>
</comment>
<dbReference type="Pfam" id="PF13174">
    <property type="entry name" value="TPR_6"/>
    <property type="match status" value="1"/>
</dbReference>
<dbReference type="HAMAP" id="MF_02066">
    <property type="entry name" value="CpoB"/>
    <property type="match status" value="1"/>
</dbReference>
<dbReference type="Gene3D" id="1.25.40.10">
    <property type="entry name" value="Tetratricopeptide repeat domain"/>
    <property type="match status" value="1"/>
</dbReference>
<dbReference type="RefSeq" id="WP_167684195.1">
    <property type="nucleotide sequence ID" value="NZ_QHLQ01000009.1"/>
</dbReference>
<dbReference type="InterPro" id="IPR011990">
    <property type="entry name" value="TPR-like_helical_dom_sf"/>
</dbReference>
<dbReference type="InterPro" id="IPR014162">
    <property type="entry name" value="CpoB_C"/>
</dbReference>
<protein>
    <recommendedName>
        <fullName evidence="1">Cell division coordinator CpoB</fullName>
    </recommendedName>
</protein>
<comment type="similarity">
    <text evidence="1">Belongs to the CpoB family.</text>
</comment>
<keyword evidence="1" id="KW-0131">Cell cycle</keyword>
<evidence type="ECO:0000313" key="2">
    <source>
        <dbReference type="EMBL" id="NIZ61418.1"/>
    </source>
</evidence>
<dbReference type="Proteomes" id="UP001429564">
    <property type="component" value="Unassembled WGS sequence"/>
</dbReference>
<feature type="chain" id="PRO_5044912817" description="Cell division coordinator CpoB" evidence="1">
    <location>
        <begin position="22"/>
        <end position="271"/>
    </location>
</feature>
<dbReference type="NCBIfam" id="TIGR02795">
    <property type="entry name" value="tol_pal_ybgF"/>
    <property type="match status" value="1"/>
</dbReference>
<comment type="subcellular location">
    <subcellularLocation>
        <location evidence="1">Periplasm</location>
    </subcellularLocation>
</comment>
<dbReference type="SUPFAM" id="SSF48452">
    <property type="entry name" value="TPR-like"/>
    <property type="match status" value="1"/>
</dbReference>
<gene>
    <name evidence="2" type="primary">ygbF</name>
    <name evidence="1" type="synonym">cpoB</name>
    <name evidence="2" type="ORF">DL239_10565</name>
</gene>
<keyword evidence="1" id="KW-0574">Periplasm</keyword>
<comment type="caution">
    <text evidence="2">The sequence shown here is derived from an EMBL/GenBank/DDBJ whole genome shotgun (WGS) entry which is preliminary data.</text>
</comment>
<proteinExistence type="inferred from homology"/>
<keyword evidence="1" id="KW-0132">Cell division</keyword>
<dbReference type="InterPro" id="IPR034706">
    <property type="entry name" value="CpoB"/>
</dbReference>
<organism evidence="2 3">
    <name type="scientific">Parasedimentitalea denitrificans</name>
    <dbReference type="NCBI Taxonomy" id="2211118"/>
    <lineage>
        <taxon>Bacteria</taxon>
        <taxon>Pseudomonadati</taxon>
        <taxon>Pseudomonadota</taxon>
        <taxon>Alphaproteobacteria</taxon>
        <taxon>Rhodobacterales</taxon>
        <taxon>Paracoccaceae</taxon>
        <taxon>Parasedimentitalea</taxon>
    </lineage>
</organism>
<evidence type="ECO:0000313" key="3">
    <source>
        <dbReference type="Proteomes" id="UP001429564"/>
    </source>
</evidence>
<name>A0ABX0W6X7_9RHOB</name>
<keyword evidence="3" id="KW-1185">Reference proteome</keyword>